<feature type="domain" description="NADAR" evidence="3">
    <location>
        <begin position="44"/>
        <end position="167"/>
    </location>
</feature>
<dbReference type="Pfam" id="PF08719">
    <property type="entry name" value="NADAR"/>
    <property type="match status" value="1"/>
</dbReference>
<evidence type="ECO:0000259" key="3">
    <source>
        <dbReference type="Pfam" id="PF08719"/>
    </source>
</evidence>
<dbReference type="InterPro" id="IPR012816">
    <property type="entry name" value="NADAR"/>
</dbReference>
<comment type="caution">
    <text evidence="4">The sequence shown here is derived from an EMBL/GenBank/DDBJ whole genome shotgun (WGS) entry which is preliminary data.</text>
</comment>
<name>A0ABT1HG32_9NOCA</name>
<comment type="catalytic activity">
    <reaction evidence="1">
        <text>5-amino-6-(5-phospho-D-ribosylamino)uracil + H2O = 5,6-diaminouracil + D-ribose 5-phosphate</text>
        <dbReference type="Rhea" id="RHEA:55020"/>
        <dbReference type="ChEBI" id="CHEBI:15377"/>
        <dbReference type="ChEBI" id="CHEBI:46252"/>
        <dbReference type="ChEBI" id="CHEBI:58453"/>
        <dbReference type="ChEBI" id="CHEBI:78346"/>
    </reaction>
</comment>
<evidence type="ECO:0000256" key="2">
    <source>
        <dbReference type="ARBA" id="ARBA00000751"/>
    </source>
</evidence>
<evidence type="ECO:0000313" key="5">
    <source>
        <dbReference type="Proteomes" id="UP001206895"/>
    </source>
</evidence>
<proteinExistence type="predicted"/>
<sequence>MEPHALASPGCEDPPPVMIDPRPHVIGSFDGEYSYLASAAPVPTPFRGNVFSTSEHAFAAARAANPDDVVHLLSVDSAEDATAFGETIEAVEDWDVDRYAAMEVIVAAKFAHNAHLGVQLAATMGSVLVNGNTVHDQIWGTCLCPQHIDVDGDNALGVILMSVRMRLAAELAAPDPLETENP</sequence>
<organism evidence="4 5">
    <name type="scientific">Williamsia maris</name>
    <dbReference type="NCBI Taxonomy" id="72806"/>
    <lineage>
        <taxon>Bacteria</taxon>
        <taxon>Bacillati</taxon>
        <taxon>Actinomycetota</taxon>
        <taxon>Actinomycetes</taxon>
        <taxon>Mycobacteriales</taxon>
        <taxon>Nocardiaceae</taxon>
        <taxon>Williamsia</taxon>
    </lineage>
</organism>
<dbReference type="EMBL" id="JAMTCJ010000003">
    <property type="protein sequence ID" value="MCP2177186.1"/>
    <property type="molecule type" value="Genomic_DNA"/>
</dbReference>
<accession>A0ABT1HG32</accession>
<keyword evidence="5" id="KW-1185">Reference proteome</keyword>
<protein>
    <recommendedName>
        <fullName evidence="3">NADAR domain-containing protein</fullName>
    </recommendedName>
</protein>
<evidence type="ECO:0000313" key="4">
    <source>
        <dbReference type="EMBL" id="MCP2177186.1"/>
    </source>
</evidence>
<reference evidence="4 5" key="1">
    <citation type="submission" date="2022-06" db="EMBL/GenBank/DDBJ databases">
        <title>Genomic Encyclopedia of Archaeal and Bacterial Type Strains, Phase II (KMG-II): from individual species to whole genera.</title>
        <authorList>
            <person name="Goeker M."/>
        </authorList>
    </citation>
    <scope>NUCLEOTIDE SEQUENCE [LARGE SCALE GENOMIC DNA]</scope>
    <source>
        <strain evidence="4 5">DSM 44693</strain>
    </source>
</reference>
<dbReference type="Proteomes" id="UP001206895">
    <property type="component" value="Unassembled WGS sequence"/>
</dbReference>
<dbReference type="CDD" id="cd15457">
    <property type="entry name" value="NADAR"/>
    <property type="match status" value="1"/>
</dbReference>
<dbReference type="Gene3D" id="1.10.357.40">
    <property type="entry name" value="YbiA-like"/>
    <property type="match status" value="1"/>
</dbReference>
<comment type="catalytic activity">
    <reaction evidence="2">
        <text>2,5-diamino-6-hydroxy-4-(5-phosphoribosylamino)-pyrimidine + H2O = 2,5,6-triamino-4-hydroxypyrimidine + D-ribose 5-phosphate</text>
        <dbReference type="Rhea" id="RHEA:23436"/>
        <dbReference type="ChEBI" id="CHEBI:15377"/>
        <dbReference type="ChEBI" id="CHEBI:58614"/>
        <dbReference type="ChEBI" id="CHEBI:78346"/>
        <dbReference type="ChEBI" id="CHEBI:137796"/>
    </reaction>
</comment>
<evidence type="ECO:0000256" key="1">
    <source>
        <dbReference type="ARBA" id="ARBA00000022"/>
    </source>
</evidence>
<dbReference type="SUPFAM" id="SSF143990">
    <property type="entry name" value="YbiA-like"/>
    <property type="match status" value="1"/>
</dbReference>
<gene>
    <name evidence="4" type="ORF">LX13_003014</name>
</gene>
<dbReference type="InterPro" id="IPR037238">
    <property type="entry name" value="YbiA-like_sf"/>
</dbReference>